<dbReference type="RefSeq" id="WP_193951603.1">
    <property type="nucleotide sequence ID" value="NZ_JADEYS010000001.1"/>
</dbReference>
<comment type="caution">
    <text evidence="10">The sequence shown here is derived from an EMBL/GenBank/DDBJ whole genome shotgun (WGS) entry which is preliminary data.</text>
</comment>
<dbReference type="Gene3D" id="1.20.59.20">
    <property type="match status" value="1"/>
</dbReference>
<dbReference type="Pfam" id="PF01171">
    <property type="entry name" value="ATP_bind_3"/>
    <property type="match status" value="1"/>
</dbReference>
<dbReference type="InterPro" id="IPR012795">
    <property type="entry name" value="tRNA_Ile_lys_synt_N"/>
</dbReference>
<dbReference type="SUPFAM" id="SSF56037">
    <property type="entry name" value="PheT/TilS domain"/>
    <property type="match status" value="1"/>
</dbReference>
<dbReference type="CDD" id="cd01992">
    <property type="entry name" value="TilS_N"/>
    <property type="match status" value="1"/>
</dbReference>
<comment type="function">
    <text evidence="8">Ligates lysine onto the cytidine present at position 34 of the AUA codon-specific tRNA(Ile) that contains the anticodon CAU, in an ATP-dependent manner. Cytidine is converted to lysidine, thus changing the amino acid specificity of the tRNA from methionine to isoleucine.</text>
</comment>
<evidence type="ECO:0000256" key="2">
    <source>
        <dbReference type="ARBA" id="ARBA00022490"/>
    </source>
</evidence>
<keyword evidence="5 8" id="KW-0547">Nucleotide-binding</keyword>
<evidence type="ECO:0000256" key="5">
    <source>
        <dbReference type="ARBA" id="ARBA00022741"/>
    </source>
</evidence>
<dbReference type="InterPro" id="IPR014729">
    <property type="entry name" value="Rossmann-like_a/b/a_fold"/>
</dbReference>
<keyword evidence="2 8" id="KW-0963">Cytoplasm</keyword>
<evidence type="ECO:0000256" key="8">
    <source>
        <dbReference type="HAMAP-Rule" id="MF_01161"/>
    </source>
</evidence>
<dbReference type="GO" id="GO:0032267">
    <property type="term" value="F:tRNA(Ile)-lysidine synthase activity"/>
    <property type="evidence" value="ECO:0007669"/>
    <property type="project" value="UniProtKB-EC"/>
</dbReference>
<evidence type="ECO:0000256" key="7">
    <source>
        <dbReference type="ARBA" id="ARBA00048539"/>
    </source>
</evidence>
<evidence type="ECO:0000313" key="10">
    <source>
        <dbReference type="EMBL" id="MBE9396060.1"/>
    </source>
</evidence>
<feature type="binding site" evidence="8">
    <location>
        <begin position="27"/>
        <end position="32"/>
    </location>
    <ligand>
        <name>ATP</name>
        <dbReference type="ChEBI" id="CHEBI:30616"/>
    </ligand>
</feature>
<dbReference type="Gene3D" id="3.40.50.620">
    <property type="entry name" value="HUPs"/>
    <property type="match status" value="1"/>
</dbReference>
<comment type="similarity">
    <text evidence="8">Belongs to the tRNA(Ile)-lysidine synthase family.</text>
</comment>
<evidence type="ECO:0000256" key="3">
    <source>
        <dbReference type="ARBA" id="ARBA00022598"/>
    </source>
</evidence>
<dbReference type="InterPro" id="IPR012796">
    <property type="entry name" value="Lysidine-tRNA-synth_C"/>
</dbReference>
<evidence type="ECO:0000259" key="9">
    <source>
        <dbReference type="SMART" id="SM00977"/>
    </source>
</evidence>
<dbReference type="GO" id="GO:0005737">
    <property type="term" value="C:cytoplasm"/>
    <property type="evidence" value="ECO:0007669"/>
    <property type="project" value="UniProtKB-SubCell"/>
</dbReference>
<protein>
    <recommendedName>
        <fullName evidence="8">tRNA(Ile)-lysidine synthase</fullName>
        <ecNumber evidence="8">6.3.4.19</ecNumber>
    </recommendedName>
    <alternativeName>
        <fullName evidence="8">tRNA(Ile)-2-lysyl-cytidine synthase</fullName>
    </alternativeName>
    <alternativeName>
        <fullName evidence="8">tRNA(Ile)-lysidine synthetase</fullName>
    </alternativeName>
</protein>
<comment type="domain">
    <text evidence="8">The N-terminal region contains the highly conserved SGGXDS motif, predicted to be a P-loop motif involved in ATP binding.</text>
</comment>
<proteinExistence type="inferred from homology"/>
<dbReference type="Proteomes" id="UP000640333">
    <property type="component" value="Unassembled WGS sequence"/>
</dbReference>
<evidence type="ECO:0000313" key="11">
    <source>
        <dbReference type="Proteomes" id="UP000640333"/>
    </source>
</evidence>
<keyword evidence="6 8" id="KW-0067">ATP-binding</keyword>
<evidence type="ECO:0000256" key="1">
    <source>
        <dbReference type="ARBA" id="ARBA00004496"/>
    </source>
</evidence>
<dbReference type="HAMAP" id="MF_01161">
    <property type="entry name" value="tRNA_Ile_lys_synt"/>
    <property type="match status" value="1"/>
</dbReference>
<accession>A0A8J7FRH4</accession>
<sequence>MSAAIERHFQRLLQQMPEPDRWLIAHSGGLDSQVLLHLAGKYLSPERLLVLHVNHHLQPFAERWAEFSAQQASQYALPHQILNVYPETPSEEAARRERYAAFEAQMQAGDCLLLGHHGDDQAETMLFRLLRGTGLKGLSGIPAHRKLGAGELRRPLLGCLRSEMERYADEQDLVWVDDPSNQQAVYDRNFLRLDIFPLLEGRWPGFKQRWLKTSEQLTASQRLLNEYLDADLISHVGVLGELSLSALHDCSSQRQDHLLRRWLEKQAGVMLNSTQLGEIKRTLILSRADAEPQLKVEKIVIRRYRSALYLTPAEERAPYELDQLTVGDFSLGDGMLQVTSADVGLSTLENVRLVRRKGGERCRPLGRNGSCTVKKLLQEAGIPPWLKVHWPLLMVGEEVVAIPGICLCEGWQTKSGGFNATWCSFALSECRSFGIL</sequence>
<dbReference type="SMART" id="SM00977">
    <property type="entry name" value="TilS_C"/>
    <property type="match status" value="1"/>
</dbReference>
<dbReference type="Pfam" id="PF09179">
    <property type="entry name" value="TilS"/>
    <property type="match status" value="1"/>
</dbReference>
<comment type="catalytic activity">
    <reaction evidence="7 8">
        <text>cytidine(34) in tRNA(Ile2) + L-lysine + ATP = lysidine(34) in tRNA(Ile2) + AMP + diphosphate + H(+)</text>
        <dbReference type="Rhea" id="RHEA:43744"/>
        <dbReference type="Rhea" id="RHEA-COMP:10625"/>
        <dbReference type="Rhea" id="RHEA-COMP:10670"/>
        <dbReference type="ChEBI" id="CHEBI:15378"/>
        <dbReference type="ChEBI" id="CHEBI:30616"/>
        <dbReference type="ChEBI" id="CHEBI:32551"/>
        <dbReference type="ChEBI" id="CHEBI:33019"/>
        <dbReference type="ChEBI" id="CHEBI:82748"/>
        <dbReference type="ChEBI" id="CHEBI:83665"/>
        <dbReference type="ChEBI" id="CHEBI:456215"/>
        <dbReference type="EC" id="6.3.4.19"/>
    </reaction>
</comment>
<organism evidence="10 11">
    <name type="scientific">Pontibacterium sinense</name>
    <dbReference type="NCBI Taxonomy" id="2781979"/>
    <lineage>
        <taxon>Bacteria</taxon>
        <taxon>Pseudomonadati</taxon>
        <taxon>Pseudomonadota</taxon>
        <taxon>Gammaproteobacteria</taxon>
        <taxon>Oceanospirillales</taxon>
        <taxon>Oceanospirillaceae</taxon>
        <taxon>Pontibacterium</taxon>
    </lineage>
</organism>
<feature type="domain" description="Lysidine-tRNA(Ile) synthetase C-terminal" evidence="9">
    <location>
        <begin position="351"/>
        <end position="422"/>
    </location>
</feature>
<dbReference type="PANTHER" id="PTHR43033:SF1">
    <property type="entry name" value="TRNA(ILE)-LYSIDINE SYNTHASE-RELATED"/>
    <property type="match status" value="1"/>
</dbReference>
<evidence type="ECO:0000256" key="4">
    <source>
        <dbReference type="ARBA" id="ARBA00022694"/>
    </source>
</evidence>
<name>A0A8J7FRH4_9GAMM</name>
<dbReference type="AlphaFoldDB" id="A0A8J7FRH4"/>
<dbReference type="EC" id="6.3.4.19" evidence="8"/>
<dbReference type="NCBIfam" id="TIGR02433">
    <property type="entry name" value="lysidine_TilS_C"/>
    <property type="match status" value="1"/>
</dbReference>
<dbReference type="Pfam" id="PF11734">
    <property type="entry name" value="TilS_C"/>
    <property type="match status" value="1"/>
</dbReference>
<dbReference type="PANTHER" id="PTHR43033">
    <property type="entry name" value="TRNA(ILE)-LYSIDINE SYNTHASE-RELATED"/>
    <property type="match status" value="1"/>
</dbReference>
<comment type="subcellular location">
    <subcellularLocation>
        <location evidence="1 8">Cytoplasm</location>
    </subcellularLocation>
</comment>
<dbReference type="InterPro" id="IPR012094">
    <property type="entry name" value="tRNA_Ile_lys_synt"/>
</dbReference>
<keyword evidence="11" id="KW-1185">Reference proteome</keyword>
<dbReference type="SUPFAM" id="SSF52402">
    <property type="entry name" value="Adenine nucleotide alpha hydrolases-like"/>
    <property type="match status" value="1"/>
</dbReference>
<dbReference type="EMBL" id="JADEYS010000001">
    <property type="protein sequence ID" value="MBE9396060.1"/>
    <property type="molecule type" value="Genomic_DNA"/>
</dbReference>
<keyword evidence="4 8" id="KW-0819">tRNA processing</keyword>
<reference evidence="10" key="1">
    <citation type="submission" date="2020-10" db="EMBL/GenBank/DDBJ databases">
        <title>Bacterium isolated from coastal waters sediment.</title>
        <authorList>
            <person name="Chen R.-J."/>
            <person name="Lu D.-C."/>
            <person name="Zhu K.-L."/>
            <person name="Du Z.-J."/>
        </authorList>
    </citation>
    <scope>NUCLEOTIDE SEQUENCE</scope>
    <source>
        <strain evidence="10">N1Y112</strain>
    </source>
</reference>
<gene>
    <name evidence="8 10" type="primary">tilS</name>
    <name evidence="10" type="ORF">IOQ59_02160</name>
</gene>
<evidence type="ECO:0000256" key="6">
    <source>
        <dbReference type="ARBA" id="ARBA00022840"/>
    </source>
</evidence>
<dbReference type="SUPFAM" id="SSF82829">
    <property type="entry name" value="MesJ substrate recognition domain-like"/>
    <property type="match status" value="1"/>
</dbReference>
<dbReference type="InterPro" id="IPR015262">
    <property type="entry name" value="tRNA_Ile_lys_synt_subst-bd"/>
</dbReference>
<dbReference type="GO" id="GO:0005524">
    <property type="term" value="F:ATP binding"/>
    <property type="evidence" value="ECO:0007669"/>
    <property type="project" value="UniProtKB-UniRule"/>
</dbReference>
<keyword evidence="3 8" id="KW-0436">Ligase</keyword>
<dbReference type="NCBIfam" id="TIGR02432">
    <property type="entry name" value="lysidine_TilS_N"/>
    <property type="match status" value="1"/>
</dbReference>
<dbReference type="InterPro" id="IPR011063">
    <property type="entry name" value="TilS/TtcA_N"/>
</dbReference>
<dbReference type="GO" id="GO:0006400">
    <property type="term" value="P:tRNA modification"/>
    <property type="evidence" value="ECO:0007669"/>
    <property type="project" value="UniProtKB-UniRule"/>
</dbReference>